<dbReference type="HOGENOM" id="CLU_2241743_0_0_1"/>
<reference evidence="2 4" key="1">
    <citation type="journal article" date="2012" name="Nature">
        <title>Algal genomes reveal evolutionary mosaicism and the fate of nucleomorphs.</title>
        <authorList>
            <consortium name="DOE Joint Genome Institute"/>
            <person name="Curtis B.A."/>
            <person name="Tanifuji G."/>
            <person name="Burki F."/>
            <person name="Gruber A."/>
            <person name="Irimia M."/>
            <person name="Maruyama S."/>
            <person name="Arias M.C."/>
            <person name="Ball S.G."/>
            <person name="Gile G.H."/>
            <person name="Hirakawa Y."/>
            <person name="Hopkins J.F."/>
            <person name="Kuo A."/>
            <person name="Rensing S.A."/>
            <person name="Schmutz J."/>
            <person name="Symeonidi A."/>
            <person name="Elias M."/>
            <person name="Eveleigh R.J."/>
            <person name="Herman E.K."/>
            <person name="Klute M.J."/>
            <person name="Nakayama T."/>
            <person name="Obornik M."/>
            <person name="Reyes-Prieto A."/>
            <person name="Armbrust E.V."/>
            <person name="Aves S.J."/>
            <person name="Beiko R.G."/>
            <person name="Coutinho P."/>
            <person name="Dacks J.B."/>
            <person name="Durnford D.G."/>
            <person name="Fast N.M."/>
            <person name="Green B.R."/>
            <person name="Grisdale C.J."/>
            <person name="Hempel F."/>
            <person name="Henrissat B."/>
            <person name="Hoppner M.P."/>
            <person name="Ishida K."/>
            <person name="Kim E."/>
            <person name="Koreny L."/>
            <person name="Kroth P.G."/>
            <person name="Liu Y."/>
            <person name="Malik S.B."/>
            <person name="Maier U.G."/>
            <person name="McRose D."/>
            <person name="Mock T."/>
            <person name="Neilson J.A."/>
            <person name="Onodera N.T."/>
            <person name="Poole A.M."/>
            <person name="Pritham E.J."/>
            <person name="Richards T.A."/>
            <person name="Rocap G."/>
            <person name="Roy S.W."/>
            <person name="Sarai C."/>
            <person name="Schaack S."/>
            <person name="Shirato S."/>
            <person name="Slamovits C.H."/>
            <person name="Spencer D.F."/>
            <person name="Suzuki S."/>
            <person name="Worden A.Z."/>
            <person name="Zauner S."/>
            <person name="Barry K."/>
            <person name="Bell C."/>
            <person name="Bharti A.K."/>
            <person name="Crow J.A."/>
            <person name="Grimwood J."/>
            <person name="Kramer R."/>
            <person name="Lindquist E."/>
            <person name="Lucas S."/>
            <person name="Salamov A."/>
            <person name="McFadden G.I."/>
            <person name="Lane C.E."/>
            <person name="Keeling P.J."/>
            <person name="Gray M.W."/>
            <person name="Grigoriev I.V."/>
            <person name="Archibald J.M."/>
        </authorList>
    </citation>
    <scope>NUCLEOTIDE SEQUENCE</scope>
    <source>
        <strain evidence="2 4">CCMP2712</strain>
    </source>
</reference>
<dbReference type="RefSeq" id="XP_005842207.1">
    <property type="nucleotide sequence ID" value="XM_005842150.1"/>
</dbReference>
<dbReference type="KEGG" id="gtt:GUITHDRAFT_131477"/>
<evidence type="ECO:0000313" key="3">
    <source>
        <dbReference type="EnsemblProtists" id="EKX55227"/>
    </source>
</evidence>
<dbReference type="InterPro" id="IPR009057">
    <property type="entry name" value="Homeodomain-like_sf"/>
</dbReference>
<evidence type="ECO:0000256" key="1">
    <source>
        <dbReference type="SAM" id="MobiDB-lite"/>
    </source>
</evidence>
<evidence type="ECO:0000313" key="2">
    <source>
        <dbReference type="EMBL" id="EKX55227.1"/>
    </source>
</evidence>
<dbReference type="EMBL" id="JH992965">
    <property type="protein sequence ID" value="EKX55227.1"/>
    <property type="molecule type" value="Genomic_DNA"/>
</dbReference>
<gene>
    <name evidence="2" type="ORF">GUITHDRAFT_131477</name>
</gene>
<dbReference type="GeneID" id="17311987"/>
<feature type="region of interest" description="Disordered" evidence="1">
    <location>
        <begin position="71"/>
        <end position="92"/>
    </location>
</feature>
<evidence type="ECO:0000313" key="4">
    <source>
        <dbReference type="Proteomes" id="UP000011087"/>
    </source>
</evidence>
<proteinExistence type="predicted"/>
<evidence type="ECO:0008006" key="5">
    <source>
        <dbReference type="Google" id="ProtNLM"/>
    </source>
</evidence>
<sequence>MFHGRPKAFKAIASFVGTRNATQVRTHAQKYFLKIEKFQGPCVDALGRFIDPTQSSADSASSSGGSCIGGGYSPDWGTSSTSGEINGNIEHEAMQSRIKMLDTYL</sequence>
<protein>
    <recommendedName>
        <fullName evidence="5">HTH myb-type domain-containing protein</fullName>
    </recommendedName>
</protein>
<keyword evidence="4" id="KW-1185">Reference proteome</keyword>
<dbReference type="AlphaFoldDB" id="L1K3S7"/>
<dbReference type="SUPFAM" id="SSF46689">
    <property type="entry name" value="Homeodomain-like"/>
    <property type="match status" value="1"/>
</dbReference>
<reference evidence="3" key="3">
    <citation type="submission" date="2015-06" db="UniProtKB">
        <authorList>
            <consortium name="EnsemblProtists"/>
        </authorList>
    </citation>
    <scope>IDENTIFICATION</scope>
</reference>
<dbReference type="Gene3D" id="1.10.10.60">
    <property type="entry name" value="Homeodomain-like"/>
    <property type="match status" value="1"/>
</dbReference>
<accession>L1K3S7</accession>
<reference evidence="4" key="2">
    <citation type="submission" date="2012-11" db="EMBL/GenBank/DDBJ databases">
        <authorList>
            <person name="Kuo A."/>
            <person name="Curtis B.A."/>
            <person name="Tanifuji G."/>
            <person name="Burki F."/>
            <person name="Gruber A."/>
            <person name="Irimia M."/>
            <person name="Maruyama S."/>
            <person name="Arias M.C."/>
            <person name="Ball S.G."/>
            <person name="Gile G.H."/>
            <person name="Hirakawa Y."/>
            <person name="Hopkins J.F."/>
            <person name="Rensing S.A."/>
            <person name="Schmutz J."/>
            <person name="Symeonidi A."/>
            <person name="Elias M."/>
            <person name="Eveleigh R.J."/>
            <person name="Herman E.K."/>
            <person name="Klute M.J."/>
            <person name="Nakayama T."/>
            <person name="Obornik M."/>
            <person name="Reyes-Prieto A."/>
            <person name="Armbrust E.V."/>
            <person name="Aves S.J."/>
            <person name="Beiko R.G."/>
            <person name="Coutinho P."/>
            <person name="Dacks J.B."/>
            <person name="Durnford D.G."/>
            <person name="Fast N.M."/>
            <person name="Green B.R."/>
            <person name="Grisdale C."/>
            <person name="Hempe F."/>
            <person name="Henrissat B."/>
            <person name="Hoppner M.P."/>
            <person name="Ishida K.-I."/>
            <person name="Kim E."/>
            <person name="Koreny L."/>
            <person name="Kroth P.G."/>
            <person name="Liu Y."/>
            <person name="Malik S.-B."/>
            <person name="Maier U.G."/>
            <person name="McRose D."/>
            <person name="Mock T."/>
            <person name="Neilson J.A."/>
            <person name="Onodera N.T."/>
            <person name="Poole A.M."/>
            <person name="Pritham E.J."/>
            <person name="Richards T.A."/>
            <person name="Rocap G."/>
            <person name="Roy S.W."/>
            <person name="Sarai C."/>
            <person name="Schaack S."/>
            <person name="Shirato S."/>
            <person name="Slamovits C.H."/>
            <person name="Spencer D.F."/>
            <person name="Suzuki S."/>
            <person name="Worden A.Z."/>
            <person name="Zauner S."/>
            <person name="Barry K."/>
            <person name="Bell C."/>
            <person name="Bharti A.K."/>
            <person name="Crow J.A."/>
            <person name="Grimwood J."/>
            <person name="Kramer R."/>
            <person name="Lindquist E."/>
            <person name="Lucas S."/>
            <person name="Salamov A."/>
            <person name="McFadden G.I."/>
            <person name="Lane C.E."/>
            <person name="Keeling P.J."/>
            <person name="Gray M.W."/>
            <person name="Grigoriev I.V."/>
            <person name="Archibald J.M."/>
        </authorList>
    </citation>
    <scope>NUCLEOTIDE SEQUENCE</scope>
    <source>
        <strain evidence="4">CCMP2712</strain>
    </source>
</reference>
<organism evidence="2">
    <name type="scientific">Guillardia theta (strain CCMP2712)</name>
    <name type="common">Cryptophyte</name>
    <dbReference type="NCBI Taxonomy" id="905079"/>
    <lineage>
        <taxon>Eukaryota</taxon>
        <taxon>Cryptophyceae</taxon>
        <taxon>Pyrenomonadales</taxon>
        <taxon>Geminigeraceae</taxon>
        <taxon>Guillardia</taxon>
    </lineage>
</organism>
<dbReference type="PaxDb" id="55529-EKX55227"/>
<dbReference type="Proteomes" id="UP000011087">
    <property type="component" value="Unassembled WGS sequence"/>
</dbReference>
<dbReference type="EnsemblProtists" id="EKX55227">
    <property type="protein sequence ID" value="EKX55227"/>
    <property type="gene ID" value="GUITHDRAFT_131477"/>
</dbReference>
<feature type="compositionally biased region" description="Polar residues" evidence="1">
    <location>
        <begin position="76"/>
        <end position="85"/>
    </location>
</feature>
<name>L1K3S7_GUITC</name>